<accession>A0A6G9Y9Z5</accession>
<keyword evidence="3" id="KW-0949">S-adenosyl-L-methionine</keyword>
<proteinExistence type="predicted"/>
<dbReference type="InterPro" id="IPR036390">
    <property type="entry name" value="WH_DNA-bd_sf"/>
</dbReference>
<name>A0A6G9Y9Z5_9NOCA</name>
<dbReference type="InterPro" id="IPR036388">
    <property type="entry name" value="WH-like_DNA-bd_sf"/>
</dbReference>
<dbReference type="InterPro" id="IPR001077">
    <property type="entry name" value="COMT_C"/>
</dbReference>
<dbReference type="Proteomes" id="UP000503540">
    <property type="component" value="Chromosome"/>
</dbReference>
<dbReference type="EMBL" id="CP046172">
    <property type="protein sequence ID" value="QIS10049.1"/>
    <property type="molecule type" value="Genomic_DNA"/>
</dbReference>
<dbReference type="GO" id="GO:0046983">
    <property type="term" value="F:protein dimerization activity"/>
    <property type="evidence" value="ECO:0007669"/>
    <property type="project" value="InterPro"/>
</dbReference>
<dbReference type="SUPFAM" id="SSF46785">
    <property type="entry name" value="Winged helix' DNA-binding domain"/>
    <property type="match status" value="1"/>
</dbReference>
<evidence type="ECO:0000256" key="2">
    <source>
        <dbReference type="ARBA" id="ARBA00022679"/>
    </source>
</evidence>
<protein>
    <submittedName>
        <fullName evidence="7">Methyltransferase</fullName>
    </submittedName>
</protein>
<dbReference type="Gene3D" id="1.10.287.1350">
    <property type="match status" value="1"/>
</dbReference>
<dbReference type="InterPro" id="IPR012967">
    <property type="entry name" value="COMT_dimerisation"/>
</dbReference>
<evidence type="ECO:0000259" key="6">
    <source>
        <dbReference type="Pfam" id="PF08100"/>
    </source>
</evidence>
<evidence type="ECO:0000256" key="3">
    <source>
        <dbReference type="ARBA" id="ARBA00022691"/>
    </source>
</evidence>
<feature type="compositionally biased region" description="Basic and acidic residues" evidence="4">
    <location>
        <begin position="40"/>
        <end position="50"/>
    </location>
</feature>
<dbReference type="KEGG" id="nah:F5544_10765"/>
<dbReference type="Gene3D" id="3.40.50.150">
    <property type="entry name" value="Vaccinia Virus protein VP39"/>
    <property type="match status" value="1"/>
</dbReference>
<dbReference type="PANTHER" id="PTHR43712:SF2">
    <property type="entry name" value="O-METHYLTRANSFERASE CICE"/>
    <property type="match status" value="1"/>
</dbReference>
<gene>
    <name evidence="7" type="ORF">F5544_10765</name>
</gene>
<dbReference type="CDD" id="cd02440">
    <property type="entry name" value="AdoMet_MTases"/>
    <property type="match status" value="1"/>
</dbReference>
<dbReference type="SUPFAM" id="SSF53335">
    <property type="entry name" value="S-adenosyl-L-methionine-dependent methyltransferases"/>
    <property type="match status" value="1"/>
</dbReference>
<evidence type="ECO:0000259" key="5">
    <source>
        <dbReference type="Pfam" id="PF00891"/>
    </source>
</evidence>
<organism evidence="7 8">
    <name type="scientific">Nocardia arthritidis</name>
    <dbReference type="NCBI Taxonomy" id="228602"/>
    <lineage>
        <taxon>Bacteria</taxon>
        <taxon>Bacillati</taxon>
        <taxon>Actinomycetota</taxon>
        <taxon>Actinomycetes</taxon>
        <taxon>Mycobacteriales</taxon>
        <taxon>Nocardiaceae</taxon>
        <taxon>Nocardia</taxon>
    </lineage>
</organism>
<dbReference type="GO" id="GO:0032259">
    <property type="term" value="P:methylation"/>
    <property type="evidence" value="ECO:0007669"/>
    <property type="project" value="UniProtKB-KW"/>
</dbReference>
<evidence type="ECO:0000313" key="7">
    <source>
        <dbReference type="EMBL" id="QIS10049.1"/>
    </source>
</evidence>
<dbReference type="GO" id="GO:0008171">
    <property type="term" value="F:O-methyltransferase activity"/>
    <property type="evidence" value="ECO:0007669"/>
    <property type="project" value="InterPro"/>
</dbReference>
<dbReference type="InterPro" id="IPR016461">
    <property type="entry name" value="COMT-like"/>
</dbReference>
<dbReference type="Pfam" id="PF00891">
    <property type="entry name" value="Methyltransf_2"/>
    <property type="match status" value="1"/>
</dbReference>
<keyword evidence="8" id="KW-1185">Reference proteome</keyword>
<dbReference type="PANTHER" id="PTHR43712">
    <property type="entry name" value="PUTATIVE (AFU_ORTHOLOGUE AFUA_4G14580)-RELATED"/>
    <property type="match status" value="1"/>
</dbReference>
<keyword evidence="1 7" id="KW-0489">Methyltransferase</keyword>
<dbReference type="InterPro" id="IPR029063">
    <property type="entry name" value="SAM-dependent_MTases_sf"/>
</dbReference>
<sequence>MGDVEDQVVDRGRRGDDRQGRLGMDVTGIRHGNSLSADFTRARTDDRAPPDSKAGGARTVDAVRPGFKGRSRATAHAAHSQRSNPVKEVLVMSENVVPPLPPAVVIHEMAYGLGAAAAVQAAANLGIADLIGDEPVGVAELAGKIGADADAMARLLRALTVHGVFRETTASTYAHTELSLLLRDDAEGSRRDMVRLAGAPWAWRLWPKLAEAVRTGTGMFEPTYGKNLWAHLAEDPSEFTLLFDRAMTAGNSLTAGPVADALDLTGVGLVADIGGGQGKLLRTVLRRHPDVAGVLFDLPSAIAEVDPELTGAGELAGRCRVVPGDCLREIPIAADVYLLKHVLHMWDDDTAVAVLRNVVTAARPGSRVVIVEQLLDRSPAARVAATIDLLMLLLTGGKERGEADFRELLDRAGLRFDGVTATGTILHLVTGTVRDA</sequence>
<dbReference type="AlphaFoldDB" id="A0A6G9Y9Z5"/>
<feature type="domain" description="O-methyltransferase C-terminal" evidence="5">
    <location>
        <begin position="206"/>
        <end position="414"/>
    </location>
</feature>
<evidence type="ECO:0000256" key="4">
    <source>
        <dbReference type="SAM" id="MobiDB-lite"/>
    </source>
</evidence>
<reference evidence="7 8" key="1">
    <citation type="journal article" date="2019" name="ACS Chem. Biol.">
        <title>Identification and Mobilization of a Cryptic Antibiotic Biosynthesis Gene Locus from a Human-Pathogenic Nocardia Isolate.</title>
        <authorList>
            <person name="Herisse M."/>
            <person name="Ishida K."/>
            <person name="Porter J.L."/>
            <person name="Howden B."/>
            <person name="Hertweck C."/>
            <person name="Stinear T.P."/>
            <person name="Pidot S.J."/>
        </authorList>
    </citation>
    <scope>NUCLEOTIDE SEQUENCE [LARGE SCALE GENOMIC DNA]</scope>
    <source>
        <strain evidence="7 8">AUSMDU00012717</strain>
    </source>
</reference>
<evidence type="ECO:0000313" key="8">
    <source>
        <dbReference type="Proteomes" id="UP000503540"/>
    </source>
</evidence>
<dbReference type="Pfam" id="PF08100">
    <property type="entry name" value="Dimerisation"/>
    <property type="match status" value="1"/>
</dbReference>
<keyword evidence="2 7" id="KW-0808">Transferase</keyword>
<evidence type="ECO:0000256" key="1">
    <source>
        <dbReference type="ARBA" id="ARBA00022603"/>
    </source>
</evidence>
<dbReference type="Gene3D" id="1.10.10.10">
    <property type="entry name" value="Winged helix-like DNA-binding domain superfamily/Winged helix DNA-binding domain"/>
    <property type="match status" value="1"/>
</dbReference>
<feature type="region of interest" description="Disordered" evidence="4">
    <location>
        <begin position="1"/>
        <end position="83"/>
    </location>
</feature>
<dbReference type="PROSITE" id="PS51683">
    <property type="entry name" value="SAM_OMT_II"/>
    <property type="match status" value="1"/>
</dbReference>
<feature type="compositionally biased region" description="Basic and acidic residues" evidence="4">
    <location>
        <begin position="8"/>
        <end position="20"/>
    </location>
</feature>
<feature type="domain" description="O-methyltransferase dimerisation" evidence="6">
    <location>
        <begin position="110"/>
        <end position="182"/>
    </location>
</feature>